<proteinExistence type="inferred from homology"/>
<feature type="transmembrane region" description="Helical" evidence="11">
    <location>
        <begin position="64"/>
        <end position="84"/>
    </location>
</feature>
<evidence type="ECO:0000313" key="15">
    <source>
        <dbReference type="Proteomes" id="UP000198406"/>
    </source>
</evidence>
<keyword evidence="6" id="KW-0378">Hydrolase</keyword>
<dbReference type="Gene3D" id="2.30.42.10">
    <property type="match status" value="1"/>
</dbReference>
<keyword evidence="5 11" id="KW-0812">Transmembrane</keyword>
<accession>A0A1Z5JIK5</accession>
<feature type="transmembrane region" description="Helical" evidence="11">
    <location>
        <begin position="245"/>
        <end position="266"/>
    </location>
</feature>
<dbReference type="GO" id="GO:0016020">
    <property type="term" value="C:membrane"/>
    <property type="evidence" value="ECO:0007669"/>
    <property type="project" value="UniProtKB-SubCell"/>
</dbReference>
<evidence type="ECO:0000256" key="5">
    <source>
        <dbReference type="ARBA" id="ARBA00022692"/>
    </source>
</evidence>
<keyword evidence="8 11" id="KW-1133">Transmembrane helix</keyword>
<evidence type="ECO:0000256" key="4">
    <source>
        <dbReference type="ARBA" id="ARBA00022670"/>
    </source>
</evidence>
<evidence type="ECO:0000256" key="3">
    <source>
        <dbReference type="ARBA" id="ARBA00009989"/>
    </source>
</evidence>
<evidence type="ECO:0000256" key="6">
    <source>
        <dbReference type="ARBA" id="ARBA00022801"/>
    </source>
</evidence>
<evidence type="ECO:0000256" key="7">
    <source>
        <dbReference type="ARBA" id="ARBA00022833"/>
    </source>
</evidence>
<dbReference type="GO" id="GO:0004222">
    <property type="term" value="F:metalloendopeptidase activity"/>
    <property type="evidence" value="ECO:0007669"/>
    <property type="project" value="InterPro"/>
</dbReference>
<dbReference type="InterPro" id="IPR004387">
    <property type="entry name" value="Pept_M50_Zn"/>
</dbReference>
<comment type="caution">
    <text evidence="14">The sequence shown here is derived from an EMBL/GenBank/DDBJ whole genome shotgun (WGS) entry which is preliminary data.</text>
</comment>
<keyword evidence="15" id="KW-1185">Reference proteome</keyword>
<keyword evidence="9" id="KW-0482">Metalloprotease</keyword>
<evidence type="ECO:0000256" key="12">
    <source>
        <dbReference type="SAM" id="SignalP"/>
    </source>
</evidence>
<dbReference type="InterPro" id="IPR008915">
    <property type="entry name" value="Peptidase_M50"/>
</dbReference>
<name>A0A1Z5JIK5_FISSO</name>
<evidence type="ECO:0000256" key="11">
    <source>
        <dbReference type="SAM" id="Phobius"/>
    </source>
</evidence>
<evidence type="ECO:0000313" key="14">
    <source>
        <dbReference type="EMBL" id="GAX13766.1"/>
    </source>
</evidence>
<keyword evidence="4" id="KW-0645">Protease</keyword>
<feature type="domain" description="Peptidase M50" evidence="13">
    <location>
        <begin position="77"/>
        <end position="509"/>
    </location>
</feature>
<dbReference type="InParanoid" id="A0A1Z5JIK5"/>
<dbReference type="Pfam" id="PF02163">
    <property type="entry name" value="Peptidase_M50"/>
    <property type="match status" value="1"/>
</dbReference>
<keyword evidence="7" id="KW-0862">Zinc</keyword>
<organism evidence="14 15">
    <name type="scientific">Fistulifera solaris</name>
    <name type="common">Oleaginous diatom</name>
    <dbReference type="NCBI Taxonomy" id="1519565"/>
    <lineage>
        <taxon>Eukaryota</taxon>
        <taxon>Sar</taxon>
        <taxon>Stramenopiles</taxon>
        <taxon>Ochrophyta</taxon>
        <taxon>Bacillariophyta</taxon>
        <taxon>Bacillariophyceae</taxon>
        <taxon>Bacillariophycidae</taxon>
        <taxon>Naviculales</taxon>
        <taxon>Naviculaceae</taxon>
        <taxon>Fistulifera</taxon>
    </lineage>
</organism>
<comment type="subcellular location">
    <subcellularLocation>
        <location evidence="2">Membrane</location>
        <topology evidence="2">Multi-pass membrane protein</topology>
    </subcellularLocation>
</comment>
<sequence>MGRFTFVLTLWCLPLLGEAFVAPSSATTHKNHHHRFDADHRRAPLLLPKTPFRSSSSQLEASPLLALTSSPLGSLGILAFIVLVHESGHYLAARGFNMKVEEFSIGIGPKLAGFQAFGDEFNLRALPLGGYVRFPENYDAETVRKEEQAAMKAVDQFTNEKLKDPSTKLLNVLTLGALGDKEIKKENERRQAELEKLRQLPWWKKLGKNKAAEKELAPIVGPDEVQIEFYKDPQLLQNRPWYERAVVLSGGVIFNFVLAFTIYFGLINMGPGLPSPVFTNGALVTSAPAPGAAANGILQKGDLVLEVNGRPVIASPSPSASQAQKGINAFISQIRATPEGESLKLKVLQKSASAPVELEVAPKRQSGTQAIGVLLSPNFVKSEVLKSNNVIEASKMAAKYTNTLIMDTASGLATVFSGFLSGKSTGAQLSGPIGLIKTGSEVVSSQDMTAVLLFMAALSVNLGVVNAFPLPALDGGQLLFVLFEAISGRKVNQRVQEGITGATLLVLLLISASAAVGDIENLVIGR</sequence>
<evidence type="ECO:0000256" key="2">
    <source>
        <dbReference type="ARBA" id="ARBA00004141"/>
    </source>
</evidence>
<comment type="similarity">
    <text evidence="3">Belongs to the peptidase M50A family.</text>
</comment>
<dbReference type="PANTHER" id="PTHR42837">
    <property type="entry name" value="REGULATOR OF SIGMA-E PROTEASE RSEP"/>
    <property type="match status" value="1"/>
</dbReference>
<evidence type="ECO:0000256" key="10">
    <source>
        <dbReference type="ARBA" id="ARBA00023136"/>
    </source>
</evidence>
<feature type="signal peptide" evidence="12">
    <location>
        <begin position="1"/>
        <end position="19"/>
    </location>
</feature>
<evidence type="ECO:0000256" key="8">
    <source>
        <dbReference type="ARBA" id="ARBA00022989"/>
    </source>
</evidence>
<dbReference type="OrthoDB" id="445896at2759"/>
<dbReference type="GO" id="GO:0006508">
    <property type="term" value="P:proteolysis"/>
    <property type="evidence" value="ECO:0007669"/>
    <property type="project" value="UniProtKB-KW"/>
</dbReference>
<keyword evidence="12" id="KW-0732">Signal</keyword>
<dbReference type="SUPFAM" id="SSF50156">
    <property type="entry name" value="PDZ domain-like"/>
    <property type="match status" value="1"/>
</dbReference>
<feature type="chain" id="PRO_5012351343" description="Peptidase M50 domain-containing protein" evidence="12">
    <location>
        <begin position="20"/>
        <end position="526"/>
    </location>
</feature>
<reference evidence="14 15" key="1">
    <citation type="journal article" date="2015" name="Plant Cell">
        <title>Oil accumulation by the oleaginous diatom Fistulifera solaris as revealed by the genome and transcriptome.</title>
        <authorList>
            <person name="Tanaka T."/>
            <person name="Maeda Y."/>
            <person name="Veluchamy A."/>
            <person name="Tanaka M."/>
            <person name="Abida H."/>
            <person name="Marechal E."/>
            <person name="Bowler C."/>
            <person name="Muto M."/>
            <person name="Sunaga Y."/>
            <person name="Tanaka M."/>
            <person name="Yoshino T."/>
            <person name="Taniguchi T."/>
            <person name="Fukuda Y."/>
            <person name="Nemoto M."/>
            <person name="Matsumoto M."/>
            <person name="Wong P.S."/>
            <person name="Aburatani S."/>
            <person name="Fujibuchi W."/>
        </authorList>
    </citation>
    <scope>NUCLEOTIDE SEQUENCE [LARGE SCALE GENOMIC DNA]</scope>
    <source>
        <strain evidence="14 15">JPCC DA0580</strain>
    </source>
</reference>
<keyword evidence="10 11" id="KW-0472">Membrane</keyword>
<dbReference type="EMBL" id="BDSP01000073">
    <property type="protein sequence ID" value="GAX13766.1"/>
    <property type="molecule type" value="Genomic_DNA"/>
</dbReference>
<dbReference type="Proteomes" id="UP000198406">
    <property type="component" value="Unassembled WGS sequence"/>
</dbReference>
<evidence type="ECO:0000259" key="13">
    <source>
        <dbReference type="Pfam" id="PF02163"/>
    </source>
</evidence>
<comment type="cofactor">
    <cofactor evidence="1">
        <name>Zn(2+)</name>
        <dbReference type="ChEBI" id="CHEBI:29105"/>
    </cofactor>
</comment>
<dbReference type="CDD" id="cd06163">
    <property type="entry name" value="S2P-M50_PDZ_RseP-like"/>
    <property type="match status" value="1"/>
</dbReference>
<dbReference type="PANTHER" id="PTHR42837:SF2">
    <property type="entry name" value="MEMBRANE METALLOPROTEASE ARASP2, CHLOROPLASTIC-RELATED"/>
    <property type="match status" value="1"/>
</dbReference>
<dbReference type="AlphaFoldDB" id="A0A1Z5JIK5"/>
<dbReference type="InterPro" id="IPR036034">
    <property type="entry name" value="PDZ_sf"/>
</dbReference>
<evidence type="ECO:0000256" key="1">
    <source>
        <dbReference type="ARBA" id="ARBA00001947"/>
    </source>
</evidence>
<gene>
    <name evidence="14" type="ORF">FisN_30Lh054</name>
</gene>
<evidence type="ECO:0000256" key="9">
    <source>
        <dbReference type="ARBA" id="ARBA00023049"/>
    </source>
</evidence>
<protein>
    <recommendedName>
        <fullName evidence="13">Peptidase M50 domain-containing protein</fullName>
    </recommendedName>
</protein>